<dbReference type="Proteomes" id="UP001058120">
    <property type="component" value="Chromosome"/>
</dbReference>
<name>A0ABY5Y3K4_9BACT</name>
<accession>A0ABY5Y3K4</accession>
<dbReference type="InterPro" id="IPR035421">
    <property type="entry name" value="Terminase_6C"/>
</dbReference>
<dbReference type="EMBL" id="CP065938">
    <property type="protein sequence ID" value="UWX06767.1"/>
    <property type="molecule type" value="Genomic_DNA"/>
</dbReference>
<dbReference type="Gene3D" id="3.40.50.300">
    <property type="entry name" value="P-loop containing nucleotide triphosphate hydrolases"/>
    <property type="match status" value="1"/>
</dbReference>
<evidence type="ECO:0000259" key="2">
    <source>
        <dbReference type="Pfam" id="PF17289"/>
    </source>
</evidence>
<gene>
    <name evidence="3" type="ORF">JBF11_07560</name>
</gene>
<evidence type="ECO:0000256" key="1">
    <source>
        <dbReference type="ARBA" id="ARBA00022612"/>
    </source>
</evidence>
<organism evidence="3 4">
    <name type="scientific">Taurinivorans muris</name>
    <dbReference type="NCBI Taxonomy" id="2787751"/>
    <lineage>
        <taxon>Bacteria</taxon>
        <taxon>Pseudomonadati</taxon>
        <taxon>Thermodesulfobacteriota</taxon>
        <taxon>Desulfovibrionia</taxon>
        <taxon>Desulfovibrionales</taxon>
        <taxon>Desulfovibrionaceae</taxon>
        <taxon>Taurinivorans</taxon>
    </lineage>
</organism>
<reference evidence="3" key="1">
    <citation type="submission" date="2020-12" db="EMBL/GenBank/DDBJ databases">
        <title>Taurinivorans muris gen. nov., sp. nov., fundamental and realized metabolic niche of a ubiquitous sulfidogenic bacterium in the murine intestine.</title>
        <authorList>
            <person name="Ye H."/>
            <person name="Hanson B.T."/>
            <person name="Loy A."/>
        </authorList>
    </citation>
    <scope>NUCLEOTIDE SEQUENCE</scope>
    <source>
        <strain evidence="3">LT0009</strain>
    </source>
</reference>
<feature type="domain" description="Terminase large subunit gp17-like C-terminal" evidence="2">
    <location>
        <begin position="301"/>
        <end position="454"/>
    </location>
</feature>
<dbReference type="InterPro" id="IPR027417">
    <property type="entry name" value="P-loop_NTPase"/>
</dbReference>
<dbReference type="Pfam" id="PF17289">
    <property type="entry name" value="Terminase_6C"/>
    <property type="match status" value="1"/>
</dbReference>
<sequence>MPVSQDIETLLKHDLFYLLVYGMNRKDMDNDWLFERCREVQETPDNRLDLWAREHYKSTIITIGLTIQNVLQNPDITVGIFSHTRPIAKAFLRQIKREWETNILLQTYFPFIAPPEKSEARTRTWSEDSGLIVRRGGNPKEATIEAWGLVDGQPTGKHFSLLIYDDVVTLESVTTAEQIRKTTDAWRLSLNLGARGGNLRMIGTRYHASDTYHLIMEQGSVIPRIHPATADGQAQSKPVFLSEEVLRKKRRDMGAYVFACQMLQNPLADNAMGFQKSWFQTLPGGTEMKPGFSADMNRYILVDPASSKKEGSDFTSMWVIGLNHDGFYYVLDGIHDRLALHERAQALFTLHRKHRPLAVGYEQYGIQADIEHIKYCMEQENYRFSIIALGGAMAKTDRIRRLVPIFEQGRIWFPHRLICMKSDRTVSDLVQDFYKNEYLNFPVAEHDDMLDCLSRIVDGKLGAVFPAGVEKRSVNGEAFFAG</sequence>
<evidence type="ECO:0000313" key="3">
    <source>
        <dbReference type="EMBL" id="UWX06767.1"/>
    </source>
</evidence>
<evidence type="ECO:0000313" key="4">
    <source>
        <dbReference type="Proteomes" id="UP001058120"/>
    </source>
</evidence>
<keyword evidence="1" id="KW-1188">Viral release from host cell</keyword>
<protein>
    <recommendedName>
        <fullName evidence="2">Terminase large subunit gp17-like C-terminal domain-containing protein</fullName>
    </recommendedName>
</protein>
<proteinExistence type="predicted"/>
<dbReference type="Gene3D" id="3.30.420.240">
    <property type="match status" value="1"/>
</dbReference>
<keyword evidence="4" id="KW-1185">Reference proteome</keyword>